<dbReference type="EMBL" id="JH992965">
    <property type="protein sequence ID" value="EKX55176.1"/>
    <property type="molecule type" value="Genomic_DNA"/>
</dbReference>
<feature type="compositionally biased region" description="Basic and acidic residues" evidence="1">
    <location>
        <begin position="190"/>
        <end position="216"/>
    </location>
</feature>
<feature type="compositionally biased region" description="Low complexity" evidence="1">
    <location>
        <begin position="217"/>
        <end position="228"/>
    </location>
</feature>
<reference evidence="4" key="2">
    <citation type="submission" date="2012-11" db="EMBL/GenBank/DDBJ databases">
        <authorList>
            <person name="Kuo A."/>
            <person name="Curtis B.A."/>
            <person name="Tanifuji G."/>
            <person name="Burki F."/>
            <person name="Gruber A."/>
            <person name="Irimia M."/>
            <person name="Maruyama S."/>
            <person name="Arias M.C."/>
            <person name="Ball S.G."/>
            <person name="Gile G.H."/>
            <person name="Hirakawa Y."/>
            <person name="Hopkins J.F."/>
            <person name="Rensing S.A."/>
            <person name="Schmutz J."/>
            <person name="Symeonidi A."/>
            <person name="Elias M."/>
            <person name="Eveleigh R.J."/>
            <person name="Herman E.K."/>
            <person name="Klute M.J."/>
            <person name="Nakayama T."/>
            <person name="Obornik M."/>
            <person name="Reyes-Prieto A."/>
            <person name="Armbrust E.V."/>
            <person name="Aves S.J."/>
            <person name="Beiko R.G."/>
            <person name="Coutinho P."/>
            <person name="Dacks J.B."/>
            <person name="Durnford D.G."/>
            <person name="Fast N.M."/>
            <person name="Green B.R."/>
            <person name="Grisdale C."/>
            <person name="Hempe F."/>
            <person name="Henrissat B."/>
            <person name="Hoppner M.P."/>
            <person name="Ishida K.-I."/>
            <person name="Kim E."/>
            <person name="Koreny L."/>
            <person name="Kroth P.G."/>
            <person name="Liu Y."/>
            <person name="Malik S.-B."/>
            <person name="Maier U.G."/>
            <person name="McRose D."/>
            <person name="Mock T."/>
            <person name="Neilson J.A."/>
            <person name="Onodera N.T."/>
            <person name="Poole A.M."/>
            <person name="Pritham E.J."/>
            <person name="Richards T.A."/>
            <person name="Rocap G."/>
            <person name="Roy S.W."/>
            <person name="Sarai C."/>
            <person name="Schaack S."/>
            <person name="Shirato S."/>
            <person name="Slamovits C.H."/>
            <person name="Spencer D.F."/>
            <person name="Suzuki S."/>
            <person name="Worden A.Z."/>
            <person name="Zauner S."/>
            <person name="Barry K."/>
            <person name="Bell C."/>
            <person name="Bharti A.K."/>
            <person name="Crow J.A."/>
            <person name="Grimwood J."/>
            <person name="Kramer R."/>
            <person name="Lindquist E."/>
            <person name="Lucas S."/>
            <person name="Salamov A."/>
            <person name="McFadden G.I."/>
            <person name="Lane C.E."/>
            <person name="Keeling P.J."/>
            <person name="Gray M.W."/>
            <person name="Grigoriev I.V."/>
            <person name="Archibald J.M."/>
        </authorList>
    </citation>
    <scope>NUCLEOTIDE SEQUENCE</scope>
    <source>
        <strain evidence="4">CCMP2712</strain>
    </source>
</reference>
<reference evidence="2 4" key="1">
    <citation type="journal article" date="2012" name="Nature">
        <title>Algal genomes reveal evolutionary mosaicism and the fate of nucleomorphs.</title>
        <authorList>
            <consortium name="DOE Joint Genome Institute"/>
            <person name="Curtis B.A."/>
            <person name="Tanifuji G."/>
            <person name="Burki F."/>
            <person name="Gruber A."/>
            <person name="Irimia M."/>
            <person name="Maruyama S."/>
            <person name="Arias M.C."/>
            <person name="Ball S.G."/>
            <person name="Gile G.H."/>
            <person name="Hirakawa Y."/>
            <person name="Hopkins J.F."/>
            <person name="Kuo A."/>
            <person name="Rensing S.A."/>
            <person name="Schmutz J."/>
            <person name="Symeonidi A."/>
            <person name="Elias M."/>
            <person name="Eveleigh R.J."/>
            <person name="Herman E.K."/>
            <person name="Klute M.J."/>
            <person name="Nakayama T."/>
            <person name="Obornik M."/>
            <person name="Reyes-Prieto A."/>
            <person name="Armbrust E.V."/>
            <person name="Aves S.J."/>
            <person name="Beiko R.G."/>
            <person name="Coutinho P."/>
            <person name="Dacks J.B."/>
            <person name="Durnford D.G."/>
            <person name="Fast N.M."/>
            <person name="Green B.R."/>
            <person name="Grisdale C.J."/>
            <person name="Hempel F."/>
            <person name="Henrissat B."/>
            <person name="Hoppner M.P."/>
            <person name="Ishida K."/>
            <person name="Kim E."/>
            <person name="Koreny L."/>
            <person name="Kroth P.G."/>
            <person name="Liu Y."/>
            <person name="Malik S.B."/>
            <person name="Maier U.G."/>
            <person name="McRose D."/>
            <person name="Mock T."/>
            <person name="Neilson J.A."/>
            <person name="Onodera N.T."/>
            <person name="Poole A.M."/>
            <person name="Pritham E.J."/>
            <person name="Richards T.A."/>
            <person name="Rocap G."/>
            <person name="Roy S.W."/>
            <person name="Sarai C."/>
            <person name="Schaack S."/>
            <person name="Shirato S."/>
            <person name="Slamovits C.H."/>
            <person name="Spencer D.F."/>
            <person name="Suzuki S."/>
            <person name="Worden A.Z."/>
            <person name="Zauner S."/>
            <person name="Barry K."/>
            <person name="Bell C."/>
            <person name="Bharti A.K."/>
            <person name="Crow J.A."/>
            <person name="Grimwood J."/>
            <person name="Kramer R."/>
            <person name="Lindquist E."/>
            <person name="Lucas S."/>
            <person name="Salamov A."/>
            <person name="McFadden G.I."/>
            <person name="Lane C.E."/>
            <person name="Keeling P.J."/>
            <person name="Gray M.W."/>
            <person name="Grigoriev I.V."/>
            <person name="Archibald J.M."/>
        </authorList>
    </citation>
    <scope>NUCLEOTIDE SEQUENCE</scope>
    <source>
        <strain evidence="2 4">CCMP2712</strain>
    </source>
</reference>
<dbReference type="HOGENOM" id="CLU_961199_0_0_1"/>
<accession>L1K2X1</accession>
<evidence type="ECO:0000313" key="4">
    <source>
        <dbReference type="Proteomes" id="UP000011087"/>
    </source>
</evidence>
<evidence type="ECO:0000313" key="2">
    <source>
        <dbReference type="EMBL" id="EKX55176.1"/>
    </source>
</evidence>
<dbReference type="RefSeq" id="XP_005842156.1">
    <property type="nucleotide sequence ID" value="XM_005842099.1"/>
</dbReference>
<dbReference type="Proteomes" id="UP000011087">
    <property type="component" value="Unassembled WGS sequence"/>
</dbReference>
<evidence type="ECO:0000313" key="3">
    <source>
        <dbReference type="EnsemblProtists" id="EKX55176"/>
    </source>
</evidence>
<name>L1K2X1_GUITC</name>
<evidence type="ECO:0000256" key="1">
    <source>
        <dbReference type="SAM" id="MobiDB-lite"/>
    </source>
</evidence>
<proteinExistence type="predicted"/>
<dbReference type="AlphaFoldDB" id="L1K2X1"/>
<protein>
    <submittedName>
        <fullName evidence="2 3">Uncharacterized protein</fullName>
    </submittedName>
</protein>
<dbReference type="KEGG" id="gtt:GUITHDRAFT_98956"/>
<feature type="region of interest" description="Disordered" evidence="1">
    <location>
        <begin position="190"/>
        <end position="229"/>
    </location>
</feature>
<dbReference type="EnsemblProtists" id="EKX55176">
    <property type="protein sequence ID" value="EKX55176"/>
    <property type="gene ID" value="GUITHDRAFT_98956"/>
</dbReference>
<dbReference type="GeneID" id="17312003"/>
<dbReference type="PaxDb" id="55529-EKX55176"/>
<gene>
    <name evidence="2" type="ORF">GUITHDRAFT_98956</name>
</gene>
<reference evidence="3" key="3">
    <citation type="submission" date="2016-03" db="UniProtKB">
        <authorList>
            <consortium name="EnsemblProtists"/>
        </authorList>
    </citation>
    <scope>IDENTIFICATION</scope>
</reference>
<keyword evidence="4" id="KW-1185">Reference proteome</keyword>
<sequence>MQKFRIFVRFTTSKVPKGMNRFSTGRTEYAMMWKLSVWSMFSWGCLPTPKKFSYPRTGVPKDNSPSASVQESDFLAVSNRDHFRSSSGEESELDDALWVIPCQPAQSSGALEAQGSGVVQSHRNAGISSCGLFSMDSLEHASPHKASRPKTIALRPDRRVARDFFDKESTPSSFMDLTMTASAMKILESKEKTNNVLHRREEKHEQTPEQAAEKHNSSSPKRSKSAMSVRHGRLVLKSVEQPFTAPRGVRYTTMTRSGPFREDFKPNGSLFFRKHYIKNESLQESGLEDS</sequence>
<organism evidence="2">
    <name type="scientific">Guillardia theta (strain CCMP2712)</name>
    <name type="common">Cryptophyte</name>
    <dbReference type="NCBI Taxonomy" id="905079"/>
    <lineage>
        <taxon>Eukaryota</taxon>
        <taxon>Cryptophyceae</taxon>
        <taxon>Pyrenomonadales</taxon>
        <taxon>Geminigeraceae</taxon>
        <taxon>Guillardia</taxon>
    </lineage>
</organism>